<comment type="cofactor">
    <cofactor evidence="4">
        <name>Zn(2+)</name>
        <dbReference type="ChEBI" id="CHEBI:29105"/>
    </cofactor>
</comment>
<keyword evidence="2 4" id="KW-0862">Zinc</keyword>
<dbReference type="SUPFAM" id="SSF50129">
    <property type="entry name" value="GroES-like"/>
    <property type="match status" value="1"/>
</dbReference>
<keyword evidence="3" id="KW-0560">Oxidoreductase</keyword>
<dbReference type="Proteomes" id="UP000249590">
    <property type="component" value="Unassembled WGS sequence"/>
</dbReference>
<evidence type="ECO:0000313" key="8">
    <source>
        <dbReference type="Proteomes" id="UP000249590"/>
    </source>
</evidence>
<dbReference type="InterPro" id="IPR013154">
    <property type="entry name" value="ADH-like_N"/>
</dbReference>
<organism evidence="7 8">
    <name type="scientific">Acuticoccus sediminis</name>
    <dbReference type="NCBI Taxonomy" id="2184697"/>
    <lineage>
        <taxon>Bacteria</taxon>
        <taxon>Pseudomonadati</taxon>
        <taxon>Pseudomonadota</taxon>
        <taxon>Alphaproteobacteria</taxon>
        <taxon>Hyphomicrobiales</taxon>
        <taxon>Amorphaceae</taxon>
        <taxon>Acuticoccus</taxon>
    </lineage>
</organism>
<evidence type="ECO:0000259" key="6">
    <source>
        <dbReference type="SMART" id="SM00829"/>
    </source>
</evidence>
<evidence type="ECO:0000256" key="1">
    <source>
        <dbReference type="ARBA" id="ARBA00022723"/>
    </source>
</evidence>
<comment type="caution">
    <text evidence="7">The sequence shown here is derived from an EMBL/GenBank/DDBJ whole genome shotgun (WGS) entry which is preliminary data.</text>
</comment>
<dbReference type="PANTHER" id="PTHR43401">
    <property type="entry name" value="L-THREONINE 3-DEHYDROGENASE"/>
    <property type="match status" value="1"/>
</dbReference>
<dbReference type="InterPro" id="IPR013149">
    <property type="entry name" value="ADH-like_C"/>
</dbReference>
<name>A0A8B2NP17_9HYPH</name>
<comment type="similarity">
    <text evidence="4">Belongs to the zinc-containing alcohol dehydrogenase family.</text>
</comment>
<accession>A0A8B2NP17</accession>
<dbReference type="InterPro" id="IPR050129">
    <property type="entry name" value="Zn_alcohol_dh"/>
</dbReference>
<sequence>MLAYRKITPGPGLALEDAPPPRRPGPHEVAVRVEAVGICGSDVHVLDWSGGYDFMIPHLPVTLGHEFAGVVTEVGPEVTRARAGDRVTVWPSSPCGRCAACARGDGQNCENKRTLGLYADGAFAAHVVVREGGLFPLADHVDFEVAALTEPLCVGRRAVEVGEVKAGDRVVVLGPGTIGQAIAVAARDKGAAVAIAGFNDALRLDVCRRLGFEATCDFAAEGAHAAFLRAEAGADVVLEASGQAVSVADGLALLRKEGVLVLTGIHHETITFEPVDFVRRKLQIRASHGSRPEDWAAVVRRIADDPEALRPMITHREPLANIAQAFARAKNKEANKVMIFPQDEAPR</sequence>
<dbReference type="OrthoDB" id="9809185at2"/>
<dbReference type="SUPFAM" id="SSF51735">
    <property type="entry name" value="NAD(P)-binding Rossmann-fold domains"/>
    <property type="match status" value="1"/>
</dbReference>
<dbReference type="EMBL" id="QHHQ01000009">
    <property type="protein sequence ID" value="RAH97402.1"/>
    <property type="molecule type" value="Genomic_DNA"/>
</dbReference>
<keyword evidence="8" id="KW-1185">Reference proteome</keyword>
<dbReference type="Gene3D" id="3.90.180.10">
    <property type="entry name" value="Medium-chain alcohol dehydrogenases, catalytic domain"/>
    <property type="match status" value="1"/>
</dbReference>
<protein>
    <submittedName>
        <fullName evidence="7">Sorbitol dehydrogenase</fullName>
    </submittedName>
</protein>
<dbReference type="SMART" id="SM00829">
    <property type="entry name" value="PKS_ER"/>
    <property type="match status" value="1"/>
</dbReference>
<dbReference type="InterPro" id="IPR020843">
    <property type="entry name" value="ER"/>
</dbReference>
<feature type="domain" description="Enoyl reductase (ER)" evidence="6">
    <location>
        <begin position="10"/>
        <end position="339"/>
    </location>
</feature>
<dbReference type="Pfam" id="PF08240">
    <property type="entry name" value="ADH_N"/>
    <property type="match status" value="1"/>
</dbReference>
<dbReference type="InterPro" id="IPR002328">
    <property type="entry name" value="ADH_Zn_CS"/>
</dbReference>
<dbReference type="PROSITE" id="PS00059">
    <property type="entry name" value="ADH_ZINC"/>
    <property type="match status" value="1"/>
</dbReference>
<dbReference type="InterPro" id="IPR036291">
    <property type="entry name" value="NAD(P)-bd_dom_sf"/>
</dbReference>
<dbReference type="PANTHER" id="PTHR43401:SF2">
    <property type="entry name" value="L-THREONINE 3-DEHYDROGENASE"/>
    <property type="match status" value="1"/>
</dbReference>
<dbReference type="InterPro" id="IPR011032">
    <property type="entry name" value="GroES-like_sf"/>
</dbReference>
<feature type="region of interest" description="Disordered" evidence="5">
    <location>
        <begin position="1"/>
        <end position="26"/>
    </location>
</feature>
<gene>
    <name evidence="7" type="ORF">DLJ53_29865</name>
</gene>
<dbReference type="RefSeq" id="WP_111351979.1">
    <property type="nucleotide sequence ID" value="NZ_QHHQ01000009.1"/>
</dbReference>
<keyword evidence="1 4" id="KW-0479">Metal-binding</keyword>
<evidence type="ECO:0000256" key="2">
    <source>
        <dbReference type="ARBA" id="ARBA00022833"/>
    </source>
</evidence>
<evidence type="ECO:0000313" key="7">
    <source>
        <dbReference type="EMBL" id="RAH97402.1"/>
    </source>
</evidence>
<dbReference type="GO" id="GO:0016616">
    <property type="term" value="F:oxidoreductase activity, acting on the CH-OH group of donors, NAD or NADP as acceptor"/>
    <property type="evidence" value="ECO:0007669"/>
    <property type="project" value="UniProtKB-ARBA"/>
</dbReference>
<dbReference type="AlphaFoldDB" id="A0A8B2NP17"/>
<proteinExistence type="inferred from homology"/>
<dbReference type="Pfam" id="PF00107">
    <property type="entry name" value="ADH_zinc_N"/>
    <property type="match status" value="1"/>
</dbReference>
<reference evidence="7 8" key="1">
    <citation type="submission" date="2018-05" db="EMBL/GenBank/DDBJ databases">
        <title>Acuticoccus sediminis sp. nov., isolated from deep-sea sediment of Indian Ocean.</title>
        <authorList>
            <person name="Liu X."/>
            <person name="Lai Q."/>
            <person name="Du Y."/>
            <person name="Sun F."/>
            <person name="Zhang X."/>
            <person name="Wang S."/>
            <person name="Shao Z."/>
        </authorList>
    </citation>
    <scope>NUCLEOTIDE SEQUENCE [LARGE SCALE GENOMIC DNA]</scope>
    <source>
        <strain evidence="7 8">PTG4-2</strain>
    </source>
</reference>
<dbReference type="GO" id="GO:0008270">
    <property type="term" value="F:zinc ion binding"/>
    <property type="evidence" value="ECO:0007669"/>
    <property type="project" value="InterPro"/>
</dbReference>
<evidence type="ECO:0000256" key="3">
    <source>
        <dbReference type="ARBA" id="ARBA00023002"/>
    </source>
</evidence>
<evidence type="ECO:0000256" key="5">
    <source>
        <dbReference type="SAM" id="MobiDB-lite"/>
    </source>
</evidence>
<evidence type="ECO:0000256" key="4">
    <source>
        <dbReference type="RuleBase" id="RU361277"/>
    </source>
</evidence>
<dbReference type="Gene3D" id="3.40.50.720">
    <property type="entry name" value="NAD(P)-binding Rossmann-like Domain"/>
    <property type="match status" value="1"/>
</dbReference>